<dbReference type="GO" id="GO:0015697">
    <property type="term" value="P:quaternary ammonium group transport"/>
    <property type="evidence" value="ECO:0007669"/>
    <property type="project" value="UniProtKB-ARBA"/>
</dbReference>
<dbReference type="PROSITE" id="PS00211">
    <property type="entry name" value="ABC_TRANSPORTER_1"/>
    <property type="match status" value="1"/>
</dbReference>
<evidence type="ECO:0000256" key="3">
    <source>
        <dbReference type="ARBA" id="ARBA00022741"/>
    </source>
</evidence>
<feature type="domain" description="ABC transporter" evidence="5">
    <location>
        <begin position="6"/>
        <end position="236"/>
    </location>
</feature>
<proteinExistence type="inferred from homology"/>
<dbReference type="Gene3D" id="2.40.50.100">
    <property type="match status" value="1"/>
</dbReference>
<accession>A0A081D1D1</accession>
<dbReference type="GO" id="GO:0043190">
    <property type="term" value="C:ATP-binding cassette (ABC) transporter complex"/>
    <property type="evidence" value="ECO:0007669"/>
    <property type="project" value="InterPro"/>
</dbReference>
<dbReference type="SMART" id="SM00382">
    <property type="entry name" value="AAA"/>
    <property type="match status" value="1"/>
</dbReference>
<organism evidence="6 7">
    <name type="scientific">Agrobacterium rubi TR3 = NBRC 13261</name>
    <dbReference type="NCBI Taxonomy" id="1368415"/>
    <lineage>
        <taxon>Bacteria</taxon>
        <taxon>Pseudomonadati</taxon>
        <taxon>Pseudomonadota</taxon>
        <taxon>Alphaproteobacteria</taxon>
        <taxon>Hyphomicrobiales</taxon>
        <taxon>Rhizobiaceae</taxon>
        <taxon>Rhizobium/Agrobacterium group</taxon>
        <taxon>Agrobacterium</taxon>
    </lineage>
</organism>
<dbReference type="InterPro" id="IPR050093">
    <property type="entry name" value="ABC_SmlMolc_Importer"/>
</dbReference>
<evidence type="ECO:0000313" key="6">
    <source>
        <dbReference type="EMBL" id="GAK72727.1"/>
    </source>
</evidence>
<evidence type="ECO:0000313" key="7">
    <source>
        <dbReference type="Proteomes" id="UP000028701"/>
    </source>
</evidence>
<dbReference type="InterPro" id="IPR008995">
    <property type="entry name" value="Mo/tungstate-bd_C_term_dom"/>
</dbReference>
<keyword evidence="3" id="KW-0547">Nucleotide-binding</keyword>
<evidence type="ECO:0000259" key="5">
    <source>
        <dbReference type="PROSITE" id="PS50893"/>
    </source>
</evidence>
<dbReference type="Proteomes" id="UP000028701">
    <property type="component" value="Unassembled WGS sequence"/>
</dbReference>
<dbReference type="EMBL" id="BBJU01000027">
    <property type="protein sequence ID" value="GAK72727.1"/>
    <property type="molecule type" value="Genomic_DNA"/>
</dbReference>
<dbReference type="Pfam" id="PF00005">
    <property type="entry name" value="ABC_tran"/>
    <property type="match status" value="1"/>
</dbReference>
<dbReference type="PANTHER" id="PTHR42781:SF4">
    <property type="entry name" value="SPERMIDINE_PUTRESCINE IMPORT ATP-BINDING PROTEIN POTA"/>
    <property type="match status" value="1"/>
</dbReference>
<dbReference type="InterPro" id="IPR003593">
    <property type="entry name" value="AAA+_ATPase"/>
</dbReference>
<evidence type="ECO:0000256" key="4">
    <source>
        <dbReference type="ARBA" id="ARBA00022840"/>
    </source>
</evidence>
<gene>
    <name evidence="6" type="ORF">RRU01S_27_01160</name>
</gene>
<comment type="similarity">
    <text evidence="1">Belongs to the ABC transporter superfamily.</text>
</comment>
<dbReference type="PROSITE" id="PS50893">
    <property type="entry name" value="ABC_TRANSPORTER_2"/>
    <property type="match status" value="1"/>
</dbReference>
<dbReference type="InterPro" id="IPR013611">
    <property type="entry name" value="Transp-assoc_OB_typ2"/>
</dbReference>
<dbReference type="SUPFAM" id="SSF52540">
    <property type="entry name" value="P-loop containing nucleoside triphosphate hydrolases"/>
    <property type="match status" value="1"/>
</dbReference>
<dbReference type="Pfam" id="PF08402">
    <property type="entry name" value="TOBE_2"/>
    <property type="match status" value="1"/>
</dbReference>
<reference evidence="6 7" key="1">
    <citation type="submission" date="2014-08" db="EMBL/GenBank/DDBJ databases">
        <title>Whole genome shotgun sequence of Rhizobium rubi NBRC 13261.</title>
        <authorList>
            <person name="Katano-Makiyama Y."/>
            <person name="Hosoyama A."/>
            <person name="Hashimoto M."/>
            <person name="Hosoyama Y."/>
            <person name="Noguchi M."/>
            <person name="Tsuchikane K."/>
            <person name="Uohara A."/>
            <person name="Ohji S."/>
            <person name="Ichikawa N."/>
            <person name="Kimura A."/>
            <person name="Yamazoe A."/>
            <person name="Fujita N."/>
        </authorList>
    </citation>
    <scope>NUCLEOTIDE SEQUENCE [LARGE SCALE GENOMIC DNA]</scope>
    <source>
        <strain evidence="6 7">NBRC 13261</strain>
    </source>
</reference>
<dbReference type="PANTHER" id="PTHR42781">
    <property type="entry name" value="SPERMIDINE/PUTRESCINE IMPORT ATP-BINDING PROTEIN POTA"/>
    <property type="match status" value="1"/>
</dbReference>
<keyword evidence="2" id="KW-0813">Transport</keyword>
<protein>
    <submittedName>
        <fullName evidence="6">Putative ABC transporter ATP-binding protein</fullName>
    </submittedName>
</protein>
<dbReference type="InterPro" id="IPR017871">
    <property type="entry name" value="ABC_transporter-like_CS"/>
</dbReference>
<comment type="caution">
    <text evidence="6">The sequence shown here is derived from an EMBL/GenBank/DDBJ whole genome shotgun (WGS) entry which is preliminary data.</text>
</comment>
<keyword evidence="4 6" id="KW-0067">ATP-binding</keyword>
<dbReference type="SUPFAM" id="SSF50331">
    <property type="entry name" value="MOP-like"/>
    <property type="match status" value="1"/>
</dbReference>
<evidence type="ECO:0000256" key="1">
    <source>
        <dbReference type="ARBA" id="ARBA00005417"/>
    </source>
</evidence>
<name>A0A081D1D1_9HYPH</name>
<dbReference type="OrthoDB" id="9802264at2"/>
<dbReference type="GO" id="GO:0005524">
    <property type="term" value="F:ATP binding"/>
    <property type="evidence" value="ECO:0007669"/>
    <property type="project" value="UniProtKB-KW"/>
</dbReference>
<dbReference type="eggNOG" id="COG3842">
    <property type="taxonomic scope" value="Bacteria"/>
</dbReference>
<dbReference type="InterPro" id="IPR003439">
    <property type="entry name" value="ABC_transporter-like_ATP-bd"/>
</dbReference>
<dbReference type="RefSeq" id="WP_045232148.1">
    <property type="nucleotide sequence ID" value="NZ_BBJU01000027.1"/>
</dbReference>
<dbReference type="AlphaFoldDB" id="A0A081D1D1"/>
<dbReference type="GO" id="GO:0022857">
    <property type="term" value="F:transmembrane transporter activity"/>
    <property type="evidence" value="ECO:0007669"/>
    <property type="project" value="InterPro"/>
</dbReference>
<dbReference type="GO" id="GO:0016887">
    <property type="term" value="F:ATP hydrolysis activity"/>
    <property type="evidence" value="ECO:0007669"/>
    <property type="project" value="InterPro"/>
</dbReference>
<evidence type="ECO:0000256" key="2">
    <source>
        <dbReference type="ARBA" id="ARBA00022448"/>
    </source>
</evidence>
<sequence length="371" mass="40299">MIGEALNLEGLVKSYGDTIAVDGVDICALPGEFVSVLGPSGSGKTSVLTMIAGFERPSAGRITIGGRSITDLAPNKRNIGMVFQKYALFPHLTVRQNIAFPLKLRSKWKSGWKQRADEMLELVQMGHLADRLPSELSGGQQQRVAVARALAFEPPVMLMDEPLGALDKKLREAMQFEIKRIQKQVGATVLYVTHDQEEALTMSDRVAIMHAGRVVQIGTPAALYHAPSNRFVADFIGKMNFLDGKILSVDHDEVLIRLSGDVVVRTTDSSQVALKTTREGDNICFAMRPERLALKSRGSQTLGAIPGVIESCVFTGSFHVFLVRLELPGAPVVEVQVVTGSEAEFSIGQSVDLLPDPDAASCFLEDERRAA</sequence>
<dbReference type="Gene3D" id="3.40.50.300">
    <property type="entry name" value="P-loop containing nucleotide triphosphate hydrolases"/>
    <property type="match status" value="1"/>
</dbReference>
<dbReference type="InterPro" id="IPR027417">
    <property type="entry name" value="P-loop_NTPase"/>
</dbReference>
<dbReference type="FunFam" id="3.40.50.300:FF:000425">
    <property type="entry name" value="Probable ABC transporter, ATP-binding subunit"/>
    <property type="match status" value="1"/>
</dbReference>